<sequence>MKKIFVTSLVITVTLLISITAHAATYHVSHNKFGSWSMGCNIVTKGNKITTVKNLSLKPTLGSITNKSVTITSGDAHIRFTRHIQALSYHSNVKISVTGSKVYVTTN</sequence>
<protein>
    <recommendedName>
        <fullName evidence="2">DUF5626 domain-containing protein</fullName>
    </recommendedName>
</protein>
<comment type="caution">
    <text evidence="3">The sequence shown here is derived from an EMBL/GenBank/DDBJ whole genome shotgun (WGS) entry which is preliminary data.</text>
</comment>
<organism evidence="3 4">
    <name type="scientific">Secundilactobacillus folii</name>
    <dbReference type="NCBI Taxonomy" id="2678357"/>
    <lineage>
        <taxon>Bacteria</taxon>
        <taxon>Bacillati</taxon>
        <taxon>Bacillota</taxon>
        <taxon>Bacilli</taxon>
        <taxon>Lactobacillales</taxon>
        <taxon>Lactobacillaceae</taxon>
        <taxon>Secundilactobacillus</taxon>
    </lineage>
</organism>
<feature type="domain" description="DUF5626" evidence="2">
    <location>
        <begin position="11"/>
        <end position="100"/>
    </location>
</feature>
<keyword evidence="4" id="KW-1185">Reference proteome</keyword>
<reference evidence="3 4" key="1">
    <citation type="submission" date="2019-11" db="EMBL/GenBank/DDBJ databases">
        <title>Lactobacillus sp. nov. CRM56-3, isolated from fermented tea leaves.</title>
        <authorList>
            <person name="Phuengjayaem S."/>
            <person name="Tanasupawat S."/>
        </authorList>
    </citation>
    <scope>NUCLEOTIDE SEQUENCE [LARGE SCALE GENOMIC DNA]</scope>
    <source>
        <strain evidence="3 4">CRM56-3</strain>
    </source>
</reference>
<feature type="signal peptide" evidence="1">
    <location>
        <begin position="1"/>
        <end position="23"/>
    </location>
</feature>
<dbReference type="RefSeq" id="WP_155430687.1">
    <property type="nucleotide sequence ID" value="NZ_WNJO01000002.1"/>
</dbReference>
<dbReference type="Proteomes" id="UP000466388">
    <property type="component" value="Unassembled WGS sequence"/>
</dbReference>
<evidence type="ECO:0000313" key="3">
    <source>
        <dbReference type="EMBL" id="MTV81393.1"/>
    </source>
</evidence>
<evidence type="ECO:0000259" key="2">
    <source>
        <dbReference type="Pfam" id="PF18540"/>
    </source>
</evidence>
<dbReference type="EMBL" id="WNJO01000002">
    <property type="protein sequence ID" value="MTV81393.1"/>
    <property type="molecule type" value="Genomic_DNA"/>
</dbReference>
<name>A0A7X2XTP5_9LACO</name>
<dbReference type="AlphaFoldDB" id="A0A7X2XTP5"/>
<accession>A0A7X2XTP5</accession>
<evidence type="ECO:0000313" key="4">
    <source>
        <dbReference type="Proteomes" id="UP000466388"/>
    </source>
</evidence>
<evidence type="ECO:0000256" key="1">
    <source>
        <dbReference type="SAM" id="SignalP"/>
    </source>
</evidence>
<keyword evidence="1" id="KW-0732">Signal</keyword>
<feature type="chain" id="PRO_5030943512" description="DUF5626 domain-containing protein" evidence="1">
    <location>
        <begin position="24"/>
        <end position="107"/>
    </location>
</feature>
<dbReference type="InterPro" id="IPR040491">
    <property type="entry name" value="DUF5626"/>
</dbReference>
<gene>
    <name evidence="3" type="ORF">GM612_01825</name>
</gene>
<dbReference type="Pfam" id="PF18540">
    <property type="entry name" value="DUF5626"/>
    <property type="match status" value="1"/>
</dbReference>
<proteinExistence type="predicted"/>